<dbReference type="PANTHER" id="PTHR47189:SF1">
    <property type="entry name" value="MHC CLASS II TRANSACTIVATOR"/>
    <property type="match status" value="1"/>
</dbReference>
<organism evidence="4 5">
    <name type="scientific">Pocillopora meandrina</name>
    <dbReference type="NCBI Taxonomy" id="46732"/>
    <lineage>
        <taxon>Eukaryota</taxon>
        <taxon>Metazoa</taxon>
        <taxon>Cnidaria</taxon>
        <taxon>Anthozoa</taxon>
        <taxon>Hexacorallia</taxon>
        <taxon>Scleractinia</taxon>
        <taxon>Astrocoeniina</taxon>
        <taxon>Pocilloporidae</taxon>
        <taxon>Pocillopora</taxon>
    </lineage>
</organism>
<proteinExistence type="predicted"/>
<dbReference type="GO" id="GO:0045345">
    <property type="term" value="P:positive regulation of MHC class I biosynthetic process"/>
    <property type="evidence" value="ECO:0007669"/>
    <property type="project" value="TreeGrafter"/>
</dbReference>
<feature type="domain" description="NACHT" evidence="3">
    <location>
        <begin position="9"/>
        <end position="171"/>
    </location>
</feature>
<accession>A0AAU9XF56</accession>
<sequence length="214" mass="24599">MIDDQESTNSILVVGKAGIGKSLFCQKVIRDWANNKLLQALESTEIPNLKFVYLLTFRQLNLLENNCVTLREILNCCSTLDDKLYTAMIFICLKCNIDDSTFEYIVKHPKEVMIILDGYDEYSQQDYIAGNLEEQHPNDARRKMPVAALCSKLIKGKILKEAIVIITSRPDESNKTGGSRFKRCVEIAGFSSEQVKEYIEKYFKNKKKYEERCT</sequence>
<evidence type="ECO:0000313" key="4">
    <source>
        <dbReference type="EMBL" id="CAH3145917.1"/>
    </source>
</evidence>
<name>A0AAU9XF56_9CNID</name>
<dbReference type="AlphaFoldDB" id="A0AAU9XF56"/>
<keyword evidence="5" id="KW-1185">Reference proteome</keyword>
<evidence type="ECO:0000256" key="2">
    <source>
        <dbReference type="ARBA" id="ARBA00022737"/>
    </source>
</evidence>
<dbReference type="EMBL" id="CALNXJ010000041">
    <property type="protein sequence ID" value="CAH3145917.1"/>
    <property type="molecule type" value="Genomic_DNA"/>
</dbReference>
<evidence type="ECO:0000313" key="5">
    <source>
        <dbReference type="Proteomes" id="UP001159428"/>
    </source>
</evidence>
<dbReference type="PANTHER" id="PTHR47189">
    <property type="entry name" value="MHC CLASS II TRANSACTIVATOR"/>
    <property type="match status" value="1"/>
</dbReference>
<gene>
    <name evidence="4" type="ORF">PMEA_00022800</name>
</gene>
<dbReference type="Gene3D" id="3.40.50.300">
    <property type="entry name" value="P-loop containing nucleotide triphosphate hydrolases"/>
    <property type="match status" value="1"/>
</dbReference>
<dbReference type="Pfam" id="PF05729">
    <property type="entry name" value="NACHT"/>
    <property type="match status" value="1"/>
</dbReference>
<protein>
    <recommendedName>
        <fullName evidence="3">NACHT domain-containing protein</fullName>
    </recommendedName>
</protein>
<keyword evidence="1" id="KW-0433">Leucine-rich repeat</keyword>
<dbReference type="Proteomes" id="UP001159428">
    <property type="component" value="Unassembled WGS sequence"/>
</dbReference>
<reference evidence="4 5" key="1">
    <citation type="submission" date="2022-05" db="EMBL/GenBank/DDBJ databases">
        <authorList>
            <consortium name="Genoscope - CEA"/>
            <person name="William W."/>
        </authorList>
    </citation>
    <scope>NUCLEOTIDE SEQUENCE [LARGE SCALE GENOMIC DNA]</scope>
</reference>
<keyword evidence="2" id="KW-0677">Repeat</keyword>
<dbReference type="SUPFAM" id="SSF52540">
    <property type="entry name" value="P-loop containing nucleoside triphosphate hydrolases"/>
    <property type="match status" value="1"/>
</dbReference>
<dbReference type="GO" id="GO:0045944">
    <property type="term" value="P:positive regulation of transcription by RNA polymerase II"/>
    <property type="evidence" value="ECO:0007669"/>
    <property type="project" value="TreeGrafter"/>
</dbReference>
<dbReference type="InterPro" id="IPR027417">
    <property type="entry name" value="P-loop_NTPase"/>
</dbReference>
<dbReference type="GO" id="GO:0045348">
    <property type="term" value="P:positive regulation of MHC class II biosynthetic process"/>
    <property type="evidence" value="ECO:0007669"/>
    <property type="project" value="TreeGrafter"/>
</dbReference>
<dbReference type="InterPro" id="IPR007111">
    <property type="entry name" value="NACHT_NTPase"/>
</dbReference>
<evidence type="ECO:0000259" key="3">
    <source>
        <dbReference type="PROSITE" id="PS50837"/>
    </source>
</evidence>
<evidence type="ECO:0000256" key="1">
    <source>
        <dbReference type="ARBA" id="ARBA00022614"/>
    </source>
</evidence>
<comment type="caution">
    <text evidence="4">The sequence shown here is derived from an EMBL/GenBank/DDBJ whole genome shotgun (WGS) entry which is preliminary data.</text>
</comment>
<dbReference type="PROSITE" id="PS50837">
    <property type="entry name" value="NACHT"/>
    <property type="match status" value="1"/>
</dbReference>